<dbReference type="InterPro" id="IPR000601">
    <property type="entry name" value="PKD_dom"/>
</dbReference>
<dbReference type="GO" id="GO:0005261">
    <property type="term" value="F:monoatomic cation channel activity"/>
    <property type="evidence" value="ECO:0007669"/>
    <property type="project" value="TreeGrafter"/>
</dbReference>
<dbReference type="SUPFAM" id="SSF49299">
    <property type="entry name" value="PKD domain"/>
    <property type="match status" value="5"/>
</dbReference>
<evidence type="ECO:0000256" key="5">
    <source>
        <dbReference type="ARBA" id="ARBA00022989"/>
    </source>
</evidence>
<dbReference type="EMBL" id="CAJPWZ010000467">
    <property type="protein sequence ID" value="CAG2193843.1"/>
    <property type="molecule type" value="Genomic_DNA"/>
</dbReference>
<dbReference type="InterPro" id="IPR013783">
    <property type="entry name" value="Ig-like_fold"/>
</dbReference>
<sequence length="1945" mass="220428">MTPAWQAKLVVCWFIDVPYIFFMLFGICIPFQQKWRSGGISGHFGHTTSCICWFGLADIKMDRTTCAQVCLSLEDQILSREDLIFTWDFSDGTHIVSSSPVVSKNFSAPGNHNINFTAKNLVSEYKRSFQENVCSEMPESLVLLHDTIVPVKQEIKFLLMGNYSKLDTVDIDYGDQNQEVIEKKDPFEWEHVYKKADLYHILVSVTGEEEESIDSLIVVEEEVSGLSLTGPTVVEMRGLGRHHIWDASTEFGTNMIYMWDFGGQDVKYTTHNKFSRGFDIPGTHLLKVTALNDISQQSSNLTVVVQYPIVQVKLAASPVILGEPTVINVKSETLSSENETLKITTEHPPERGLPRYLVSIHHIYKSIGDYEITANISNLVSYKEQTTLCTIHEPIIITSVTTDSPTVFPVPGQVNVTAMIASGKDLTFKWEFMDQDYSIVSKVSTSNTITHYFEYSGDYEVTVKVINHLYKEPVVAKLPDKFKAVDEISGLKIIEAHSWKKTLLKGRKPDWSTEKIVFKALCEEGSHVTFIIHFGDGQSKTVEGKMNYLLFLVTGEAYHQYTKEGVYPVYVTAINPLGNTTSYLKEPFHVQRPPATPKLRENYYIQYGQNFTFKVEQIDDENITFDWKFGDQTDVVNSNSSEISHLYQNAGMYNLAVIANDRGIKNTASAKVYVQQKIQGVTLNITSSLKDGSEGVTLSAHAFPKYNGLVKYYKWRFNGWQHGSLKSSKVTTDPIIQHTDFTERYTVTVSAFNNVSDATSSAIILPIQIKKLKILMEGDPLINRTLKFKITTYGGSDISLRWNFGDGSPVIRVNDSSLFVEHIFVKEGVYNVTVLASNSISHASESKQLFVLDRKCFPPEISVHGQNITLTTINKSQHLRFEVEMAIPVCENTTIHAEYSWRLYNSSDNQLIQLTHVASSTFHQKILMIPPCTLEDGKYQLEVKVQIKDTIVYRKKAIPVEVLPSPLSAVIKGGMVREITCHDTVLLDGSLSGDVVDCTNNGQLRYKWTCSRNFDYASSESCFQDNITDLVTFNQSVVVFPAEYFISTLTEVVINLTVWRDDKNAASSIQVIKINDKPRSMMLSIYCPQCEKHRINVNERLLLQAVCQGCPENNTQYKWSTYFVYQRYYPRQDPVVCLIKRVDGSSFNLLVLENETVSENNTYKDMYIPETRALDTQTSGNDSVINKSLFDVKNPVRRKRRSPFDLPSTPMYPTIRESPSFGIPFGIPRSRSSYSRRSRNKGLGTHYSANTPNAPYNAFHLLGTGIVELEEGTPTNTRHKDRPSYVEPGVDHGNIDKVYNQESQKPTRKVHILEKPSRRAYLFDEQTTTGTHKQSLVIKPDFFRQGLEYIIKVQAKTKDGSILGTAMTTFSINSGPSKGECEIYPDTGTEIITEFKLYCKAWQDQDKPIQYEVSYSFDEDGIKYIIYRGLRHDVNFTLPAGDVSQNHKVTVYISVLDDLLARTSVCTYLLEVQPISLGSGQNLEDFVLSHTDSTNPIGRLALARRRGDEHQMKSCILSLGRCLQRLITSVKYNDNKVTESIQRMLELLQQLALRDELEVLQTVQALESLVSLSQKFGMDAFEESIKLLKKIEGKLKQFSSPSEDLYILLHRITSSLIETLAHQDNLFESWAANTMSNEKPTDQDTLDTQLGWNSSQDSLVSTEVSSAMTENNSFIATHSSLQKNSSGVNDNDYSLPSDVSSSPDMGLVHKLHEEQIRRMHRNYLEAVIQVHHSLLQREMTFHTCSEGELIKTSEFITTKAVRYRLHDRPVLEISQSKIVLPQKMDLVLKKESFDKLNGDIFLPSQNCYQVHMTKYNFNPYSYNREEKDKIQSEVCSVKILTCNGSQVDVQNLADDNMVYLEIPRKTDKIDMVSSHQLEKSVMNIHSFNVSLSDRNNSLNLDVELVPVTEGRLFTIAVLINYNTPPTPNIPSIWIFKLTILTCTAR</sequence>
<dbReference type="InterPro" id="IPR002859">
    <property type="entry name" value="PKD/REJ-like"/>
</dbReference>
<name>A0A8S3QEF2_MYTED</name>
<keyword evidence="6 8" id="KW-0472">Membrane</keyword>
<feature type="region of interest" description="Disordered" evidence="7">
    <location>
        <begin position="1273"/>
        <end position="1293"/>
    </location>
</feature>
<dbReference type="Pfam" id="PF02010">
    <property type="entry name" value="REJ"/>
    <property type="match status" value="2"/>
</dbReference>
<reference evidence="11" key="1">
    <citation type="submission" date="2021-03" db="EMBL/GenBank/DDBJ databases">
        <authorList>
            <person name="Bekaert M."/>
        </authorList>
    </citation>
    <scope>NUCLEOTIDE SEQUENCE</scope>
</reference>
<organism evidence="11 12">
    <name type="scientific">Mytilus edulis</name>
    <name type="common">Blue mussel</name>
    <dbReference type="NCBI Taxonomy" id="6550"/>
    <lineage>
        <taxon>Eukaryota</taxon>
        <taxon>Metazoa</taxon>
        <taxon>Spiralia</taxon>
        <taxon>Lophotrochozoa</taxon>
        <taxon>Mollusca</taxon>
        <taxon>Bivalvia</taxon>
        <taxon>Autobranchia</taxon>
        <taxon>Pteriomorphia</taxon>
        <taxon>Mytilida</taxon>
        <taxon>Mytiloidea</taxon>
        <taxon>Mytilidae</taxon>
        <taxon>Mytilinae</taxon>
        <taxon>Mytilus</taxon>
    </lineage>
</organism>
<protein>
    <submittedName>
        <fullName evidence="11">PKD1L1</fullName>
    </submittedName>
</protein>
<proteinExistence type="inferred from homology"/>
<dbReference type="GO" id="GO:0006816">
    <property type="term" value="P:calcium ion transport"/>
    <property type="evidence" value="ECO:0007669"/>
    <property type="project" value="TreeGrafter"/>
</dbReference>
<keyword evidence="5 8" id="KW-1133">Transmembrane helix</keyword>
<evidence type="ECO:0000256" key="7">
    <source>
        <dbReference type="SAM" id="MobiDB-lite"/>
    </source>
</evidence>
<keyword evidence="3 8" id="KW-0812">Transmembrane</keyword>
<dbReference type="SMART" id="SM00089">
    <property type="entry name" value="PKD"/>
    <property type="match status" value="5"/>
</dbReference>
<dbReference type="PROSITE" id="PS50093">
    <property type="entry name" value="PKD"/>
    <property type="match status" value="6"/>
</dbReference>
<dbReference type="PANTHER" id="PTHR46730">
    <property type="entry name" value="POLYCYSTIN-1"/>
    <property type="match status" value="1"/>
</dbReference>
<feature type="domain" description="REJ" evidence="10">
    <location>
        <begin position="856"/>
        <end position="1474"/>
    </location>
</feature>
<evidence type="ECO:0000313" key="12">
    <source>
        <dbReference type="Proteomes" id="UP000683360"/>
    </source>
</evidence>
<dbReference type="Pfam" id="PF00801">
    <property type="entry name" value="PKD"/>
    <property type="match status" value="4"/>
</dbReference>
<feature type="domain" description="PKD" evidence="9">
    <location>
        <begin position="523"/>
        <end position="583"/>
    </location>
</feature>
<gene>
    <name evidence="11" type="ORF">MEDL_9041</name>
</gene>
<dbReference type="Pfam" id="PF18911">
    <property type="entry name" value="PKD_4"/>
    <property type="match status" value="1"/>
</dbReference>
<evidence type="ECO:0000256" key="8">
    <source>
        <dbReference type="SAM" id="Phobius"/>
    </source>
</evidence>
<evidence type="ECO:0000313" key="11">
    <source>
        <dbReference type="EMBL" id="CAG2193843.1"/>
    </source>
</evidence>
<keyword evidence="4" id="KW-0677">Repeat</keyword>
<dbReference type="InterPro" id="IPR022409">
    <property type="entry name" value="PKD/Chitinase_dom"/>
</dbReference>
<dbReference type="Gene3D" id="2.60.40.10">
    <property type="entry name" value="Immunoglobulins"/>
    <property type="match status" value="4"/>
</dbReference>
<evidence type="ECO:0000256" key="6">
    <source>
        <dbReference type="ARBA" id="ARBA00023136"/>
    </source>
</evidence>
<feature type="domain" description="PKD" evidence="9">
    <location>
        <begin position="252"/>
        <end position="312"/>
    </location>
</feature>
<evidence type="ECO:0000259" key="9">
    <source>
        <dbReference type="PROSITE" id="PS50093"/>
    </source>
</evidence>
<feature type="domain" description="PKD" evidence="9">
    <location>
        <begin position="795"/>
        <end position="851"/>
    </location>
</feature>
<dbReference type="InterPro" id="IPR014010">
    <property type="entry name" value="REJ_dom"/>
</dbReference>
<accession>A0A8S3QEF2</accession>
<dbReference type="PROSITE" id="PS51111">
    <property type="entry name" value="REJ"/>
    <property type="match status" value="1"/>
</dbReference>
<evidence type="ECO:0000259" key="10">
    <source>
        <dbReference type="PROSITE" id="PS51111"/>
    </source>
</evidence>
<dbReference type="PANTHER" id="PTHR46730:SF1">
    <property type="entry name" value="PLAT DOMAIN-CONTAINING PROTEIN"/>
    <property type="match status" value="1"/>
</dbReference>
<comment type="caution">
    <text evidence="11">The sequence shown here is derived from an EMBL/GenBank/DDBJ whole genome shotgun (WGS) entry which is preliminary data.</text>
</comment>
<feature type="domain" description="PKD" evidence="9">
    <location>
        <begin position="79"/>
        <end position="123"/>
    </location>
</feature>
<dbReference type="Proteomes" id="UP000683360">
    <property type="component" value="Unassembled WGS sequence"/>
</dbReference>
<dbReference type="InterPro" id="IPR035986">
    <property type="entry name" value="PKD_dom_sf"/>
</dbReference>
<dbReference type="CDD" id="cd00146">
    <property type="entry name" value="PKD"/>
    <property type="match status" value="7"/>
</dbReference>
<feature type="domain" description="PKD" evidence="9">
    <location>
        <begin position="594"/>
        <end position="681"/>
    </location>
</feature>
<evidence type="ECO:0000256" key="1">
    <source>
        <dbReference type="ARBA" id="ARBA00004141"/>
    </source>
</evidence>
<feature type="transmembrane region" description="Helical" evidence="8">
    <location>
        <begin position="7"/>
        <end position="27"/>
    </location>
</feature>
<dbReference type="OrthoDB" id="10044145at2759"/>
<comment type="similarity">
    <text evidence="2">Belongs to the polycystin family.</text>
</comment>
<evidence type="ECO:0000256" key="3">
    <source>
        <dbReference type="ARBA" id="ARBA00022692"/>
    </source>
</evidence>
<feature type="domain" description="PKD" evidence="9">
    <location>
        <begin position="422"/>
        <end position="467"/>
    </location>
</feature>
<evidence type="ECO:0000256" key="2">
    <source>
        <dbReference type="ARBA" id="ARBA00007200"/>
    </source>
</evidence>
<comment type="subcellular location">
    <subcellularLocation>
        <location evidence="1">Membrane</location>
        <topology evidence="1">Multi-pass membrane protein</topology>
    </subcellularLocation>
</comment>
<keyword evidence="12" id="KW-1185">Reference proteome</keyword>
<dbReference type="GO" id="GO:0005886">
    <property type="term" value="C:plasma membrane"/>
    <property type="evidence" value="ECO:0007669"/>
    <property type="project" value="TreeGrafter"/>
</dbReference>
<evidence type="ECO:0000256" key="4">
    <source>
        <dbReference type="ARBA" id="ARBA00022737"/>
    </source>
</evidence>